<evidence type="ECO:0000259" key="7">
    <source>
        <dbReference type="SMART" id="SM00928"/>
    </source>
</evidence>
<accession>A0ABD5RMN9</accession>
<dbReference type="InterPro" id="IPR037225">
    <property type="entry name" value="Nuo51_FMN-bd_sf"/>
</dbReference>
<keyword evidence="5" id="KW-0411">Iron-sulfur</keyword>
<evidence type="ECO:0000313" key="8">
    <source>
        <dbReference type="EMBL" id="MFC5971877.1"/>
    </source>
</evidence>
<evidence type="ECO:0000256" key="3">
    <source>
        <dbReference type="ARBA" id="ARBA00022723"/>
    </source>
</evidence>
<dbReference type="RefSeq" id="WP_247414757.1">
    <property type="nucleotide sequence ID" value="NZ_JALLGW010000001.1"/>
</dbReference>
<dbReference type="EMBL" id="JBHSQH010000001">
    <property type="protein sequence ID" value="MFC5971877.1"/>
    <property type="molecule type" value="Genomic_DNA"/>
</dbReference>
<evidence type="ECO:0000256" key="4">
    <source>
        <dbReference type="ARBA" id="ARBA00023004"/>
    </source>
</evidence>
<proteinExistence type="inferred from homology"/>
<sequence length="535" mass="56738">MPIPRDSGTMHDAGILGENPALRVSSGGRQHTQARELLHTAREQADEVSVAEVGSTGLVTLEPLVMATLDGETAFFSRCSVDRLRTVVEDLDDGTLSTDEALAVAEHDPETTALPIPEETPIAVGERTVLSACGWASPLSLDDRQTIGEYVCPDVDEDDESVAALQEANLRGRGRGDGTTDEPVAEHWATARDTEGDAAVVVNANEADPNADMDRLLLESDPFSVLDAALATANAVGATNVVVYTGKGDSLARDRVSAAASALAEELDDLPPVEVLAGPDEYMAGEMTMAIEALEGNHRIEARLRPPYPSQEGLYGRPTLVHTPRTLVQVGAVLRAAASDAEPTVAASSDPGTRLFTVASDVDAPATIELSTDDDLSTAREAVEFDGHLKAACIGGQFGGLSRTLDVPARANALIAAGLGTNGVVELLGEDQCMVSFAGNRAKFAKDENCGRCVPCREGSTQLVEILRDVYDGEYRSEKLRELLRVMGDTSICQFGQTAPRPVLTAMDEFEPEFRAHADGRCPTGACERQKVTQT</sequence>
<gene>
    <name evidence="8" type="ORF">ACFPYI_11090</name>
</gene>
<dbReference type="PANTHER" id="PTHR43578">
    <property type="entry name" value="NADH-QUINONE OXIDOREDUCTASE SUBUNIT F"/>
    <property type="match status" value="1"/>
</dbReference>
<feature type="domain" description="NADH-ubiquinone oxidoreductase 51kDa subunit iron-sulphur binding" evidence="7">
    <location>
        <begin position="435"/>
        <end position="480"/>
    </location>
</feature>
<dbReference type="Pfam" id="PF01512">
    <property type="entry name" value="Complex1_51K"/>
    <property type="match status" value="1"/>
</dbReference>
<name>A0ABD5RMN9_9EURY</name>
<comment type="caution">
    <text evidence="8">The sequence shown here is derived from an EMBL/GenBank/DDBJ whole genome shotgun (WGS) entry which is preliminary data.</text>
</comment>
<feature type="region of interest" description="Disordered" evidence="6">
    <location>
        <begin position="1"/>
        <end position="33"/>
    </location>
</feature>
<keyword evidence="3" id="KW-0479">Metal-binding</keyword>
<dbReference type="PANTHER" id="PTHR43578:SF3">
    <property type="entry name" value="NADH-QUINONE OXIDOREDUCTASE SUBUNIT F"/>
    <property type="match status" value="1"/>
</dbReference>
<organism evidence="8 9">
    <name type="scientific">Halomarina salina</name>
    <dbReference type="NCBI Taxonomy" id="1872699"/>
    <lineage>
        <taxon>Archaea</taxon>
        <taxon>Methanobacteriati</taxon>
        <taxon>Methanobacteriota</taxon>
        <taxon>Stenosarchaea group</taxon>
        <taxon>Halobacteria</taxon>
        <taxon>Halobacteriales</taxon>
        <taxon>Natronomonadaceae</taxon>
        <taxon>Halomarina</taxon>
    </lineage>
</organism>
<dbReference type="Gene3D" id="1.20.1440.230">
    <property type="entry name" value="NADH-ubiquinone oxidoreductase 51kDa subunit, iron-sulphur binding domain"/>
    <property type="match status" value="1"/>
</dbReference>
<evidence type="ECO:0000256" key="1">
    <source>
        <dbReference type="ARBA" id="ARBA00007523"/>
    </source>
</evidence>
<keyword evidence="2" id="KW-0004">4Fe-4S</keyword>
<dbReference type="Proteomes" id="UP001596099">
    <property type="component" value="Unassembled WGS sequence"/>
</dbReference>
<dbReference type="Pfam" id="PF10589">
    <property type="entry name" value="NADH_4Fe-4S"/>
    <property type="match status" value="1"/>
</dbReference>
<keyword evidence="9" id="KW-1185">Reference proteome</keyword>
<protein>
    <submittedName>
        <fullName evidence="8">NADH-ubiquinone oxidoreductase-F iron-sulfur binding region domain-containing protein</fullName>
    </submittedName>
</protein>
<keyword evidence="4" id="KW-0408">Iron</keyword>
<dbReference type="InterPro" id="IPR037207">
    <property type="entry name" value="Nuop51_4Fe4S-bd_sf"/>
</dbReference>
<dbReference type="SMART" id="SM00928">
    <property type="entry name" value="NADH_4Fe-4S"/>
    <property type="match status" value="1"/>
</dbReference>
<evidence type="ECO:0000256" key="5">
    <source>
        <dbReference type="ARBA" id="ARBA00023014"/>
    </source>
</evidence>
<dbReference type="Gene3D" id="3.40.50.11540">
    <property type="entry name" value="NADH-ubiquinone oxidoreductase 51kDa subunit"/>
    <property type="match status" value="1"/>
</dbReference>
<reference evidence="8 9" key="1">
    <citation type="journal article" date="2019" name="Int. J. Syst. Evol. Microbiol.">
        <title>The Global Catalogue of Microorganisms (GCM) 10K type strain sequencing project: providing services to taxonomists for standard genome sequencing and annotation.</title>
        <authorList>
            <consortium name="The Broad Institute Genomics Platform"/>
            <consortium name="The Broad Institute Genome Sequencing Center for Infectious Disease"/>
            <person name="Wu L."/>
            <person name="Ma J."/>
        </authorList>
    </citation>
    <scope>NUCLEOTIDE SEQUENCE [LARGE SCALE GENOMIC DNA]</scope>
    <source>
        <strain evidence="8 9">CGMCC 1.12543</strain>
    </source>
</reference>
<dbReference type="InterPro" id="IPR011538">
    <property type="entry name" value="Nuo51_FMN-bd"/>
</dbReference>
<dbReference type="SUPFAM" id="SSF142019">
    <property type="entry name" value="Nqo1 FMN-binding domain-like"/>
    <property type="match status" value="1"/>
</dbReference>
<dbReference type="GO" id="GO:0046872">
    <property type="term" value="F:metal ion binding"/>
    <property type="evidence" value="ECO:0007669"/>
    <property type="project" value="UniProtKB-KW"/>
</dbReference>
<comment type="similarity">
    <text evidence="1">Belongs to the complex I 51 kDa subunit family.</text>
</comment>
<dbReference type="SUPFAM" id="SSF140490">
    <property type="entry name" value="Nqo1C-terminal domain-like"/>
    <property type="match status" value="1"/>
</dbReference>
<dbReference type="AlphaFoldDB" id="A0ABD5RMN9"/>
<evidence type="ECO:0000256" key="2">
    <source>
        <dbReference type="ARBA" id="ARBA00022485"/>
    </source>
</evidence>
<evidence type="ECO:0000256" key="6">
    <source>
        <dbReference type="SAM" id="MobiDB-lite"/>
    </source>
</evidence>
<dbReference type="InterPro" id="IPR019575">
    <property type="entry name" value="Nuop51_4Fe4S-bd"/>
</dbReference>
<evidence type="ECO:0000313" key="9">
    <source>
        <dbReference type="Proteomes" id="UP001596099"/>
    </source>
</evidence>
<dbReference type="GO" id="GO:0051539">
    <property type="term" value="F:4 iron, 4 sulfur cluster binding"/>
    <property type="evidence" value="ECO:0007669"/>
    <property type="project" value="UniProtKB-KW"/>
</dbReference>